<evidence type="ECO:0000313" key="3">
    <source>
        <dbReference type="EMBL" id="OMJ09931.1"/>
    </source>
</evidence>
<dbReference type="Gene3D" id="2.40.160.210">
    <property type="entry name" value="Acyl-CoA thioesterase, double hotdog domain"/>
    <property type="match status" value="1"/>
</dbReference>
<evidence type="ECO:0000256" key="1">
    <source>
        <dbReference type="ARBA" id="ARBA00006538"/>
    </source>
</evidence>
<dbReference type="OrthoDB" id="68328at2759"/>
<dbReference type="EMBL" id="LSSM01006849">
    <property type="protein sequence ID" value="OMJ09931.1"/>
    <property type="molecule type" value="Genomic_DNA"/>
</dbReference>
<dbReference type="Proteomes" id="UP000187429">
    <property type="component" value="Unassembled WGS sequence"/>
</dbReference>
<dbReference type="PANTHER" id="PTHR11066">
    <property type="entry name" value="ACYL-COA THIOESTERASE"/>
    <property type="match status" value="1"/>
</dbReference>
<dbReference type="CDD" id="cd03444">
    <property type="entry name" value="Thioesterase_II_repeat1"/>
    <property type="match status" value="1"/>
</dbReference>
<dbReference type="InterPro" id="IPR042171">
    <property type="entry name" value="Acyl-CoA_hotdog"/>
</dbReference>
<dbReference type="GO" id="GO:0047617">
    <property type="term" value="F:fatty acyl-CoA hydrolase activity"/>
    <property type="evidence" value="ECO:0007669"/>
    <property type="project" value="InterPro"/>
</dbReference>
<dbReference type="AlphaFoldDB" id="A0A1R1X5M2"/>
<dbReference type="InterPro" id="IPR003703">
    <property type="entry name" value="Acyl_CoA_thio"/>
</dbReference>
<dbReference type="InterPro" id="IPR029069">
    <property type="entry name" value="HotDog_dom_sf"/>
</dbReference>
<keyword evidence="4" id="KW-1185">Reference proteome</keyword>
<gene>
    <name evidence="3" type="ORF">AYI69_g10449</name>
</gene>
<dbReference type="GO" id="GO:0005782">
    <property type="term" value="C:peroxisomal matrix"/>
    <property type="evidence" value="ECO:0007669"/>
    <property type="project" value="TreeGrafter"/>
</dbReference>
<dbReference type="SUPFAM" id="SSF54637">
    <property type="entry name" value="Thioesterase/thiol ester dehydrase-isomerase"/>
    <property type="match status" value="1"/>
</dbReference>
<feature type="domain" description="Acyl-CoA thioesterase 2 C-terminal" evidence="2">
    <location>
        <begin position="83"/>
        <end position="206"/>
    </location>
</feature>
<dbReference type="InterPro" id="IPR025652">
    <property type="entry name" value="TesB_C"/>
</dbReference>
<name>A0A1R1X5M2_9FUNG</name>
<comment type="caution">
    <text evidence="3">The sequence shown here is derived from an EMBL/GenBank/DDBJ whole genome shotgun (WGS) entry which is preliminary data.</text>
</comment>
<organism evidence="3 4">
    <name type="scientific">Smittium culicis</name>
    <dbReference type="NCBI Taxonomy" id="133412"/>
    <lineage>
        <taxon>Eukaryota</taxon>
        <taxon>Fungi</taxon>
        <taxon>Fungi incertae sedis</taxon>
        <taxon>Zoopagomycota</taxon>
        <taxon>Kickxellomycotina</taxon>
        <taxon>Harpellomycetes</taxon>
        <taxon>Harpellales</taxon>
        <taxon>Legeriomycetaceae</taxon>
        <taxon>Smittium</taxon>
    </lineage>
</organism>
<evidence type="ECO:0000313" key="4">
    <source>
        <dbReference type="Proteomes" id="UP000187429"/>
    </source>
</evidence>
<proteinExistence type="inferred from homology"/>
<dbReference type="GO" id="GO:0006637">
    <property type="term" value="P:acyl-CoA metabolic process"/>
    <property type="evidence" value="ECO:0007669"/>
    <property type="project" value="InterPro"/>
</dbReference>
<dbReference type="GO" id="GO:0009062">
    <property type="term" value="P:fatty acid catabolic process"/>
    <property type="evidence" value="ECO:0007669"/>
    <property type="project" value="TreeGrafter"/>
</dbReference>
<reference evidence="4" key="1">
    <citation type="submission" date="2017-01" db="EMBL/GenBank/DDBJ databases">
        <authorList>
            <person name="Wang Y."/>
            <person name="White M."/>
            <person name="Kvist S."/>
            <person name="Moncalvo J.-M."/>
        </authorList>
    </citation>
    <scope>NUCLEOTIDE SEQUENCE [LARGE SCALE GENOMIC DNA]</scope>
    <source>
        <strain evidence="4">ID-206-W2</strain>
    </source>
</reference>
<dbReference type="PANTHER" id="PTHR11066:SF34">
    <property type="entry name" value="ACYL-COENZYME A THIOESTERASE 8"/>
    <property type="match status" value="1"/>
</dbReference>
<evidence type="ECO:0000259" key="2">
    <source>
        <dbReference type="Pfam" id="PF02551"/>
    </source>
</evidence>
<sequence length="257" mass="29630">MPKVYSPESSVRKLGDSQTRNKNMNIDDYYFDNDDIMVNKIKLRTQLGVPIDKEISKNFDLGINEYLKKFKDITTNPKNIRIPYNNRWMKIEKPDTSKPLTKAMNIILLALISDFTVMMNAGLPHFWGYNFDKNDLIMTVSLDHAMYFHHNHTSTTEKSSTKINFDITDWILFELEAPITKNGRGYITGRFFEKSSGNLIASISQEVLFRSQPSKQKDTQNTDTIDMSSSIAKNLIFDKPFPTNFTPSSNHNPKPKL</sequence>
<protein>
    <submittedName>
        <fullName evidence="3">Acyl-coenzyme A thioesterase 8</fullName>
    </submittedName>
</protein>
<comment type="similarity">
    <text evidence="1">Belongs to the C/M/P thioester hydrolase family.</text>
</comment>
<accession>A0A1R1X5M2</accession>
<dbReference type="Pfam" id="PF02551">
    <property type="entry name" value="Acyl_CoA_thio"/>
    <property type="match status" value="1"/>
</dbReference>